<comment type="caution">
    <text evidence="2">The sequence shown here is derived from an EMBL/GenBank/DDBJ whole genome shotgun (WGS) entry which is preliminary data.</text>
</comment>
<feature type="transmembrane region" description="Helical" evidence="1">
    <location>
        <begin position="90"/>
        <end position="109"/>
    </location>
</feature>
<dbReference type="EMBL" id="ASPP01008734">
    <property type="protein sequence ID" value="ETO25124.1"/>
    <property type="molecule type" value="Genomic_DNA"/>
</dbReference>
<gene>
    <name evidence="2" type="ORF">RFI_12021</name>
</gene>
<accession>X6NHA7</accession>
<evidence type="ECO:0000313" key="3">
    <source>
        <dbReference type="Proteomes" id="UP000023152"/>
    </source>
</evidence>
<sequence length="220" mass="25279">MWRNLSNNPKILAIANRYGVNRNIVVLGFLCCALSPAALPVAAGHLAYKFVPLKHAYALFVCCSASIIICDHKLRRTWISEANAPKILQYASIFIFSLAVCGGLAVKIAEKNQWYEKFVDSFPDFVLKIIKLEIFMNVNFRLHFKCYDFYFVGLTNFTKKKVIVVSFWKSSCFYISAINITRSTKRNSNFFFFYANVRKILSVVFLNFFTILNFGTYITS</sequence>
<dbReference type="AlphaFoldDB" id="X6NHA7"/>
<proteinExistence type="predicted"/>
<keyword evidence="1" id="KW-1133">Transmembrane helix</keyword>
<keyword evidence="1" id="KW-0472">Membrane</keyword>
<keyword evidence="1" id="KW-0812">Transmembrane</keyword>
<organism evidence="2 3">
    <name type="scientific">Reticulomyxa filosa</name>
    <dbReference type="NCBI Taxonomy" id="46433"/>
    <lineage>
        <taxon>Eukaryota</taxon>
        <taxon>Sar</taxon>
        <taxon>Rhizaria</taxon>
        <taxon>Retaria</taxon>
        <taxon>Foraminifera</taxon>
        <taxon>Monothalamids</taxon>
        <taxon>Reticulomyxidae</taxon>
        <taxon>Reticulomyxa</taxon>
    </lineage>
</organism>
<evidence type="ECO:0000313" key="2">
    <source>
        <dbReference type="EMBL" id="ETO25124.1"/>
    </source>
</evidence>
<dbReference type="Proteomes" id="UP000023152">
    <property type="component" value="Unassembled WGS sequence"/>
</dbReference>
<reference evidence="2 3" key="1">
    <citation type="journal article" date="2013" name="Curr. Biol.">
        <title>The Genome of the Foraminiferan Reticulomyxa filosa.</title>
        <authorList>
            <person name="Glockner G."/>
            <person name="Hulsmann N."/>
            <person name="Schleicher M."/>
            <person name="Noegel A.A."/>
            <person name="Eichinger L."/>
            <person name="Gallinger C."/>
            <person name="Pawlowski J."/>
            <person name="Sierra R."/>
            <person name="Euteneuer U."/>
            <person name="Pillet L."/>
            <person name="Moustafa A."/>
            <person name="Platzer M."/>
            <person name="Groth M."/>
            <person name="Szafranski K."/>
            <person name="Schliwa M."/>
        </authorList>
    </citation>
    <scope>NUCLEOTIDE SEQUENCE [LARGE SCALE GENOMIC DNA]</scope>
</reference>
<name>X6NHA7_RETFI</name>
<evidence type="ECO:0000256" key="1">
    <source>
        <dbReference type="SAM" id="Phobius"/>
    </source>
</evidence>
<protein>
    <submittedName>
        <fullName evidence="2">Uncharacterized protein</fullName>
    </submittedName>
</protein>
<feature type="transmembrane region" description="Helical" evidence="1">
    <location>
        <begin position="200"/>
        <end position="218"/>
    </location>
</feature>
<keyword evidence="3" id="KW-1185">Reference proteome</keyword>